<reference evidence="1" key="1">
    <citation type="submission" date="2022-07" db="EMBL/GenBank/DDBJ databases">
        <title>Genome Sequence of Phlebia brevispora.</title>
        <authorList>
            <person name="Buettner E."/>
        </authorList>
    </citation>
    <scope>NUCLEOTIDE SEQUENCE</scope>
    <source>
        <strain evidence="1">MPL23</strain>
    </source>
</reference>
<dbReference type="Proteomes" id="UP001148662">
    <property type="component" value="Unassembled WGS sequence"/>
</dbReference>
<protein>
    <submittedName>
        <fullName evidence="1">Uncharacterized protein</fullName>
    </submittedName>
</protein>
<accession>A0ACC1T440</accession>
<organism evidence="1 2">
    <name type="scientific">Phlebia brevispora</name>
    <dbReference type="NCBI Taxonomy" id="194682"/>
    <lineage>
        <taxon>Eukaryota</taxon>
        <taxon>Fungi</taxon>
        <taxon>Dikarya</taxon>
        <taxon>Basidiomycota</taxon>
        <taxon>Agaricomycotina</taxon>
        <taxon>Agaricomycetes</taxon>
        <taxon>Polyporales</taxon>
        <taxon>Meruliaceae</taxon>
        <taxon>Phlebia</taxon>
    </lineage>
</organism>
<sequence length="244" mass="25532">MVVICNSTPFTKSSIADATTGTPTLLPSLQILPQYDRLHRSNVYSPIPGVLPPVTPLDPVLTKETSASPVDDQSSLASVELTLSTMTLQTCQRSNEQCANRPPQMAEILSYPSPNGVWVGAGRCVPPPSAATMPPHSACTAPLQSPASTLHASCTPPPPPDTTASPHCALVATSALAGAQSPGHTASAMPPALRDWVPKGKSDKLYVIVKGFAIGIVSDWGICFALVAFCLGNSYKGYRMPQEA</sequence>
<proteinExistence type="predicted"/>
<comment type="caution">
    <text evidence="1">The sequence shown here is derived from an EMBL/GenBank/DDBJ whole genome shotgun (WGS) entry which is preliminary data.</text>
</comment>
<evidence type="ECO:0000313" key="2">
    <source>
        <dbReference type="Proteomes" id="UP001148662"/>
    </source>
</evidence>
<evidence type="ECO:0000313" key="1">
    <source>
        <dbReference type="EMBL" id="KAJ3552886.1"/>
    </source>
</evidence>
<gene>
    <name evidence="1" type="ORF">NM688_g3916</name>
</gene>
<name>A0ACC1T440_9APHY</name>
<keyword evidence="2" id="KW-1185">Reference proteome</keyword>
<dbReference type="EMBL" id="JANHOG010000605">
    <property type="protein sequence ID" value="KAJ3552886.1"/>
    <property type="molecule type" value="Genomic_DNA"/>
</dbReference>